<accession>A0A1A9RKY9</accession>
<dbReference type="EMBL" id="LXSH01000033">
    <property type="protein sequence ID" value="OAM19653.1"/>
    <property type="molecule type" value="Genomic_DNA"/>
</dbReference>
<evidence type="ECO:0000313" key="4">
    <source>
        <dbReference type="Proteomes" id="UP000078103"/>
    </source>
</evidence>
<sequence length="229" mass="25787">MLPLTRYAELTTFGNKRNSAHGSGWGLKGCPTWAPVRATCFGLTCQYYGNQDPALPLKAVKVPGVRAPRLQDRFNYGERTLLVRDGISTTTVNAAGEVYLERVVTYYQQNALGLDDTSLSSLEAKWTVDYYRYQVRARIALRFPRHKLVNDGTNIGPGQKFVTPQMISDEITALERDLEEMGIVEDVDTSKKNRLVLRSKTDPDRVNAVLPPNLVNQFRTFAAVVQYRL</sequence>
<dbReference type="AlphaFoldDB" id="A0A1A9RKY9"/>
<dbReference type="Pfam" id="PF17482">
    <property type="entry name" value="Phage_sheath_1C"/>
    <property type="match status" value="1"/>
</dbReference>
<evidence type="ECO:0000256" key="1">
    <source>
        <dbReference type="ARBA" id="ARBA00008005"/>
    </source>
</evidence>
<evidence type="ECO:0000313" key="3">
    <source>
        <dbReference type="EMBL" id="OAM19653.1"/>
    </source>
</evidence>
<protein>
    <recommendedName>
        <fullName evidence="2">Tail sheath protein C-terminal domain-containing protein</fullName>
    </recommendedName>
</protein>
<reference evidence="4" key="1">
    <citation type="submission" date="2016-05" db="EMBL/GenBank/DDBJ databases">
        <title>Draft genome of Corynebacterium afermentans subsp. afermentans LCDC 88199T.</title>
        <authorList>
            <person name="Bernier A.-M."/>
            <person name="Bernard K."/>
        </authorList>
    </citation>
    <scope>NUCLEOTIDE SEQUENCE [LARGE SCALE GENOMIC DNA]</scope>
    <source>
        <strain evidence="4">NML120819</strain>
    </source>
</reference>
<organism evidence="3 4">
    <name type="scientific">Eikenella corrodens</name>
    <dbReference type="NCBI Taxonomy" id="539"/>
    <lineage>
        <taxon>Bacteria</taxon>
        <taxon>Pseudomonadati</taxon>
        <taxon>Pseudomonadota</taxon>
        <taxon>Betaproteobacteria</taxon>
        <taxon>Neisseriales</taxon>
        <taxon>Neisseriaceae</taxon>
        <taxon>Eikenella</taxon>
    </lineage>
</organism>
<feature type="domain" description="Tail sheath protein C-terminal" evidence="2">
    <location>
        <begin position="116"/>
        <end position="226"/>
    </location>
</feature>
<evidence type="ECO:0000259" key="2">
    <source>
        <dbReference type="Pfam" id="PF17482"/>
    </source>
</evidence>
<comment type="caution">
    <text evidence="3">The sequence shown here is derived from an EMBL/GenBank/DDBJ whole genome shotgun (WGS) entry which is preliminary data.</text>
</comment>
<gene>
    <name evidence="3" type="ORF">A7P89_11190</name>
</gene>
<proteinExistence type="inferred from homology"/>
<dbReference type="RefSeq" id="WP_064106552.1">
    <property type="nucleotide sequence ID" value="NZ_LXSH01000033.1"/>
</dbReference>
<dbReference type="Proteomes" id="UP000078103">
    <property type="component" value="Unassembled WGS sequence"/>
</dbReference>
<comment type="similarity">
    <text evidence="1">Belongs to the myoviridae tail sheath protein family.</text>
</comment>
<dbReference type="InterPro" id="IPR020287">
    <property type="entry name" value="Tail_sheath_C"/>
</dbReference>
<name>A0A1A9RKY9_EIKCO</name>